<dbReference type="AlphaFoldDB" id="A0A182T538"/>
<accession>A0A182T538</accession>
<feature type="region of interest" description="Disordered" evidence="1">
    <location>
        <begin position="85"/>
        <end position="109"/>
    </location>
</feature>
<feature type="region of interest" description="Disordered" evidence="1">
    <location>
        <begin position="1"/>
        <end position="33"/>
    </location>
</feature>
<keyword evidence="3" id="KW-1185">Reference proteome</keyword>
<protein>
    <submittedName>
        <fullName evidence="2">Uncharacterized protein</fullName>
    </submittedName>
</protein>
<evidence type="ECO:0000313" key="2">
    <source>
        <dbReference type="EnsemblMetazoa" id="AMAM019797-PA"/>
    </source>
</evidence>
<sequence length="109" mass="11845">MRETLDHHHHHHIHQPPQTVDAPEVLPLPTLPQSESTRLRITCGSPPVATPVLHIHSDAARRLAGGTVGPPTHSHGCCCWRKRRETSGDSNASISLPSGARRPTTGVDR</sequence>
<dbReference type="VEuPathDB" id="VectorBase:AMAM019797"/>
<dbReference type="EnsemblMetazoa" id="AMAM019797-RA">
    <property type="protein sequence ID" value="AMAM019797-PA"/>
    <property type="gene ID" value="AMAM019797"/>
</dbReference>
<evidence type="ECO:0000256" key="1">
    <source>
        <dbReference type="SAM" id="MobiDB-lite"/>
    </source>
</evidence>
<reference evidence="3" key="1">
    <citation type="submission" date="2013-09" db="EMBL/GenBank/DDBJ databases">
        <title>The Genome Sequence of Anopheles maculatus species B.</title>
        <authorList>
            <consortium name="The Broad Institute Genomics Platform"/>
            <person name="Neafsey D.E."/>
            <person name="Besansky N."/>
            <person name="Howell P."/>
            <person name="Walton C."/>
            <person name="Young S.K."/>
            <person name="Zeng Q."/>
            <person name="Gargeya S."/>
            <person name="Fitzgerald M."/>
            <person name="Haas B."/>
            <person name="Abouelleil A."/>
            <person name="Allen A.W."/>
            <person name="Alvarado L."/>
            <person name="Arachchi H.M."/>
            <person name="Berlin A.M."/>
            <person name="Chapman S.B."/>
            <person name="Gainer-Dewar J."/>
            <person name="Goldberg J."/>
            <person name="Griggs A."/>
            <person name="Gujja S."/>
            <person name="Hansen M."/>
            <person name="Howarth C."/>
            <person name="Imamovic A."/>
            <person name="Ireland A."/>
            <person name="Larimer J."/>
            <person name="McCowan C."/>
            <person name="Murphy C."/>
            <person name="Pearson M."/>
            <person name="Poon T.W."/>
            <person name="Priest M."/>
            <person name="Roberts A."/>
            <person name="Saif S."/>
            <person name="Shea T."/>
            <person name="Sisk P."/>
            <person name="Sykes S."/>
            <person name="Wortman J."/>
            <person name="Nusbaum C."/>
            <person name="Birren B."/>
        </authorList>
    </citation>
    <scope>NUCLEOTIDE SEQUENCE [LARGE SCALE GENOMIC DNA]</scope>
    <source>
        <strain evidence="3">maculatus3</strain>
    </source>
</reference>
<reference evidence="2" key="2">
    <citation type="submission" date="2020-05" db="UniProtKB">
        <authorList>
            <consortium name="EnsemblMetazoa"/>
        </authorList>
    </citation>
    <scope>IDENTIFICATION</scope>
    <source>
        <strain evidence="2">maculatus3</strain>
    </source>
</reference>
<organism evidence="2 3">
    <name type="scientific">Anopheles maculatus</name>
    <dbReference type="NCBI Taxonomy" id="74869"/>
    <lineage>
        <taxon>Eukaryota</taxon>
        <taxon>Metazoa</taxon>
        <taxon>Ecdysozoa</taxon>
        <taxon>Arthropoda</taxon>
        <taxon>Hexapoda</taxon>
        <taxon>Insecta</taxon>
        <taxon>Pterygota</taxon>
        <taxon>Neoptera</taxon>
        <taxon>Endopterygota</taxon>
        <taxon>Diptera</taxon>
        <taxon>Nematocera</taxon>
        <taxon>Culicoidea</taxon>
        <taxon>Culicidae</taxon>
        <taxon>Anophelinae</taxon>
        <taxon>Anopheles</taxon>
        <taxon>Anopheles maculatus group</taxon>
    </lineage>
</organism>
<evidence type="ECO:0000313" key="3">
    <source>
        <dbReference type="Proteomes" id="UP000075901"/>
    </source>
</evidence>
<dbReference type="Proteomes" id="UP000075901">
    <property type="component" value="Unassembled WGS sequence"/>
</dbReference>
<name>A0A182T538_9DIPT</name>
<proteinExistence type="predicted"/>